<feature type="region of interest" description="Disordered" evidence="1">
    <location>
        <begin position="293"/>
        <end position="312"/>
    </location>
</feature>
<feature type="region of interest" description="Disordered" evidence="1">
    <location>
        <begin position="120"/>
        <end position="151"/>
    </location>
</feature>
<dbReference type="InterPro" id="IPR011989">
    <property type="entry name" value="ARM-like"/>
</dbReference>
<feature type="region of interest" description="Disordered" evidence="1">
    <location>
        <begin position="374"/>
        <end position="393"/>
    </location>
</feature>
<feature type="compositionally biased region" description="Polar residues" evidence="1">
    <location>
        <begin position="37"/>
        <end position="50"/>
    </location>
</feature>
<evidence type="ECO:0000256" key="1">
    <source>
        <dbReference type="SAM" id="MobiDB-lite"/>
    </source>
</evidence>
<feature type="compositionally biased region" description="Polar residues" evidence="1">
    <location>
        <begin position="142"/>
        <end position="151"/>
    </location>
</feature>
<keyword evidence="3" id="KW-1185">Reference proteome</keyword>
<organism evidence="2 3">
    <name type="scientific">Cylindrotheca closterium</name>
    <dbReference type="NCBI Taxonomy" id="2856"/>
    <lineage>
        <taxon>Eukaryota</taxon>
        <taxon>Sar</taxon>
        <taxon>Stramenopiles</taxon>
        <taxon>Ochrophyta</taxon>
        <taxon>Bacillariophyta</taxon>
        <taxon>Bacillariophyceae</taxon>
        <taxon>Bacillariophycidae</taxon>
        <taxon>Bacillariales</taxon>
        <taxon>Bacillariaceae</taxon>
        <taxon>Cylindrotheca</taxon>
    </lineage>
</organism>
<dbReference type="AlphaFoldDB" id="A0AAD2FWC0"/>
<feature type="region of interest" description="Disordered" evidence="1">
    <location>
        <begin position="14"/>
        <end position="52"/>
    </location>
</feature>
<feature type="compositionally biased region" description="Polar residues" evidence="1">
    <location>
        <begin position="383"/>
        <end position="393"/>
    </location>
</feature>
<dbReference type="InterPro" id="IPR016024">
    <property type="entry name" value="ARM-type_fold"/>
</dbReference>
<protein>
    <submittedName>
        <fullName evidence="2">Uncharacterized protein</fullName>
    </submittedName>
</protein>
<evidence type="ECO:0000313" key="3">
    <source>
        <dbReference type="Proteomes" id="UP001295423"/>
    </source>
</evidence>
<dbReference type="Gene3D" id="1.25.10.10">
    <property type="entry name" value="Leucine-rich Repeat Variant"/>
    <property type="match status" value="1"/>
</dbReference>
<name>A0AAD2FWC0_9STRA</name>
<dbReference type="EMBL" id="CAKOGP040001869">
    <property type="protein sequence ID" value="CAJ1954717.1"/>
    <property type="molecule type" value="Genomic_DNA"/>
</dbReference>
<evidence type="ECO:0000313" key="2">
    <source>
        <dbReference type="EMBL" id="CAJ1954717.1"/>
    </source>
</evidence>
<sequence length="393" mass="42564">MIIQTGQHNHINLASSASSTLPPPPPPIATSTSTSLQNRQNSRIPNSSIPSLGRQLKRLRDSNTSNQAQAAVLALQPIVHNWMQTDSKQKASAVAQGSSSVNTNDTFPDALDFGNTTTSKGIPGNTPHHSSIPPSTFRADTGTPSSFSSSTNAGEHFQQLRGVPILVLAFKEWESCSVVVSTILRILANLLHREATIAHALVEMGGLRTIVRAISKQHESKNETVFTACVALLSELAQHMPSTAGSDACLALVVHSLWRFPTNGYLQGFGCLFMERVLLPKLLLWGVSKPTTKPLPPPSGGTTIEGDSPGNNEEVVEEEDAWSITTIHQEDTLQKVVVPLLIRMTKYHHGSNPALCQTAEHLFHCINERLNNNNNNNGVEFVPTTSDQWSSSK</sequence>
<reference evidence="2" key="1">
    <citation type="submission" date="2023-08" db="EMBL/GenBank/DDBJ databases">
        <authorList>
            <person name="Audoor S."/>
            <person name="Bilcke G."/>
        </authorList>
    </citation>
    <scope>NUCLEOTIDE SEQUENCE</scope>
</reference>
<dbReference type="SUPFAM" id="SSF48371">
    <property type="entry name" value="ARM repeat"/>
    <property type="match status" value="1"/>
</dbReference>
<proteinExistence type="predicted"/>
<dbReference type="Proteomes" id="UP001295423">
    <property type="component" value="Unassembled WGS sequence"/>
</dbReference>
<gene>
    <name evidence="2" type="ORF">CYCCA115_LOCUS15309</name>
</gene>
<comment type="caution">
    <text evidence="2">The sequence shown here is derived from an EMBL/GenBank/DDBJ whole genome shotgun (WGS) entry which is preliminary data.</text>
</comment>
<accession>A0AAD2FWC0</accession>